<proteinExistence type="predicted"/>
<protein>
    <submittedName>
        <fullName evidence="1">Uncharacterized protein</fullName>
    </submittedName>
</protein>
<organism evidence="1 2">
    <name type="scientific">Fragilariopsis cylindrus CCMP1102</name>
    <dbReference type="NCBI Taxonomy" id="635003"/>
    <lineage>
        <taxon>Eukaryota</taxon>
        <taxon>Sar</taxon>
        <taxon>Stramenopiles</taxon>
        <taxon>Ochrophyta</taxon>
        <taxon>Bacillariophyta</taxon>
        <taxon>Bacillariophyceae</taxon>
        <taxon>Bacillariophycidae</taxon>
        <taxon>Bacillariales</taxon>
        <taxon>Bacillariaceae</taxon>
        <taxon>Fragilariopsis</taxon>
    </lineage>
</organism>
<gene>
    <name evidence="1" type="ORF">FRACYDRAFT_247517</name>
</gene>
<evidence type="ECO:0000313" key="2">
    <source>
        <dbReference type="Proteomes" id="UP000095751"/>
    </source>
</evidence>
<evidence type="ECO:0000313" key="1">
    <source>
        <dbReference type="EMBL" id="OEU10422.1"/>
    </source>
</evidence>
<keyword evidence="2" id="KW-1185">Reference proteome</keyword>
<dbReference type="Proteomes" id="UP000095751">
    <property type="component" value="Unassembled WGS sequence"/>
</dbReference>
<dbReference type="EMBL" id="KV784372">
    <property type="protein sequence ID" value="OEU10422.1"/>
    <property type="molecule type" value="Genomic_DNA"/>
</dbReference>
<name>A0A1E7EWY6_9STRA</name>
<sequence length="154" mass="17241">MQFTKASYSLYANRLSHVLKHISRINKVAKGSTQGQNNSFVYKGTYEKSFNIALKKPIIDSMKKTDDIDSTKDNNLLHNDIGSGSILDSIEGWEEIELTTKKNEIEVSLSALVHIPHVAAERKVLSSNYILLSNLCASDSLHKDQGKSDRKIFT</sequence>
<accession>A0A1E7EWY6</accession>
<reference evidence="1 2" key="1">
    <citation type="submission" date="2016-09" db="EMBL/GenBank/DDBJ databases">
        <title>Extensive genetic diversity and differential bi-allelic expression allows diatom success in the polar Southern Ocean.</title>
        <authorList>
            <consortium name="DOE Joint Genome Institute"/>
            <person name="Mock T."/>
            <person name="Otillar R.P."/>
            <person name="Strauss J."/>
            <person name="Dupont C."/>
            <person name="Frickenhaus S."/>
            <person name="Maumus F."/>
            <person name="Mcmullan M."/>
            <person name="Sanges R."/>
            <person name="Schmutz J."/>
            <person name="Toseland A."/>
            <person name="Valas R."/>
            <person name="Veluchamy A."/>
            <person name="Ward B.J."/>
            <person name="Allen A."/>
            <person name="Barry K."/>
            <person name="Falciatore A."/>
            <person name="Ferrante M."/>
            <person name="Fortunato A.E."/>
            <person name="Gloeckner G."/>
            <person name="Gruber A."/>
            <person name="Hipkin R."/>
            <person name="Janech M."/>
            <person name="Kroth P."/>
            <person name="Leese F."/>
            <person name="Lindquist E."/>
            <person name="Lyon B.R."/>
            <person name="Martin J."/>
            <person name="Mayer C."/>
            <person name="Parker M."/>
            <person name="Quesneville H."/>
            <person name="Raymond J."/>
            <person name="Uhlig C."/>
            <person name="Valentin K.U."/>
            <person name="Worden A.Z."/>
            <person name="Armbrust E.V."/>
            <person name="Bowler C."/>
            <person name="Green B."/>
            <person name="Moulton V."/>
            <person name="Van Oosterhout C."/>
            <person name="Grigoriev I."/>
        </authorList>
    </citation>
    <scope>NUCLEOTIDE SEQUENCE [LARGE SCALE GENOMIC DNA]</scope>
    <source>
        <strain evidence="1 2">CCMP1102</strain>
    </source>
</reference>
<dbReference type="KEGG" id="fcy:FRACYDRAFT_247517"/>
<dbReference type="InParanoid" id="A0A1E7EWY6"/>
<dbReference type="AlphaFoldDB" id="A0A1E7EWY6"/>